<dbReference type="AlphaFoldDB" id="A0A941W5N1"/>
<evidence type="ECO:0000313" key="2">
    <source>
        <dbReference type="EMBL" id="MBS1258460.1"/>
    </source>
</evidence>
<sequence>MITILILLLVLNSSADAETLDDLVRSGYAAYSVDQIEEAREILEELEMEYPDSHNGKLLQILVEIKEGNNTKAERLLIELDSNCNINSSSCDSPSVHIIAQLIKCELMNSESDFRLADKMIKEQFNNLYKDCYESMIDIYIKNNDPASASRACDAYISLSEGDLGQDIAMKCFVVYYSCFRNEDARKMWRQLSVDNKELLKKQYDEVETEYGKGGYVCLRQED</sequence>
<keyword evidence="1" id="KW-0732">Signal</keyword>
<dbReference type="Gene3D" id="1.25.40.10">
    <property type="entry name" value="Tetratricopeptide repeat domain"/>
    <property type="match status" value="1"/>
</dbReference>
<comment type="caution">
    <text evidence="2">The sequence shown here is derived from an EMBL/GenBank/DDBJ whole genome shotgun (WGS) entry which is preliminary data.</text>
</comment>
<dbReference type="EMBL" id="JAANXD010000062">
    <property type="protein sequence ID" value="MBS1258460.1"/>
    <property type="molecule type" value="Genomic_DNA"/>
</dbReference>
<reference evidence="2" key="1">
    <citation type="journal article" date="2021" name="ISME J.">
        <title>Fine-scale metabolic discontinuity in a stratified prokaryote microbiome of a Red Sea deep halocline.</title>
        <authorList>
            <person name="Michoud G."/>
            <person name="Ngugi D.K."/>
            <person name="Barozzi A."/>
            <person name="Merlino G."/>
            <person name="Calleja M.L."/>
            <person name="Delgado-Huertas A."/>
            <person name="Moran X.A.G."/>
            <person name="Daffonchio D."/>
        </authorList>
    </citation>
    <scope>NUCLEOTIDE SEQUENCE</scope>
    <source>
        <strain evidence="2">SuakinDeep_MAG55_1</strain>
    </source>
</reference>
<gene>
    <name evidence="2" type="ORF">MAG551_01519</name>
</gene>
<dbReference type="InterPro" id="IPR011990">
    <property type="entry name" value="TPR-like_helical_dom_sf"/>
</dbReference>
<feature type="signal peptide" evidence="1">
    <location>
        <begin position="1"/>
        <end position="17"/>
    </location>
</feature>
<accession>A0A941W5N1</accession>
<proteinExistence type="predicted"/>
<dbReference type="Proteomes" id="UP000722750">
    <property type="component" value="Unassembled WGS sequence"/>
</dbReference>
<organism evidence="2 3">
    <name type="scientific">Candidatus Scalindua arabica</name>
    <dbReference type="NCBI Taxonomy" id="1127984"/>
    <lineage>
        <taxon>Bacteria</taxon>
        <taxon>Pseudomonadati</taxon>
        <taxon>Planctomycetota</taxon>
        <taxon>Candidatus Brocadiia</taxon>
        <taxon>Candidatus Brocadiales</taxon>
        <taxon>Candidatus Scalinduaceae</taxon>
        <taxon>Candidatus Scalindua</taxon>
    </lineage>
</organism>
<feature type="chain" id="PRO_5036704718" description="Tetratricopeptide repeat protein" evidence="1">
    <location>
        <begin position="18"/>
        <end position="223"/>
    </location>
</feature>
<evidence type="ECO:0000313" key="3">
    <source>
        <dbReference type="Proteomes" id="UP000722750"/>
    </source>
</evidence>
<protein>
    <recommendedName>
        <fullName evidence="4">Tetratricopeptide repeat protein</fullName>
    </recommendedName>
</protein>
<name>A0A941W5N1_9BACT</name>
<evidence type="ECO:0000256" key="1">
    <source>
        <dbReference type="SAM" id="SignalP"/>
    </source>
</evidence>
<evidence type="ECO:0008006" key="4">
    <source>
        <dbReference type="Google" id="ProtNLM"/>
    </source>
</evidence>